<proteinExistence type="predicted"/>
<dbReference type="SUPFAM" id="SSF53383">
    <property type="entry name" value="PLP-dependent transferases"/>
    <property type="match status" value="1"/>
</dbReference>
<organism evidence="3 4">
    <name type="scientific">Hanseniaspora valbyensis NRRL Y-1626</name>
    <dbReference type="NCBI Taxonomy" id="766949"/>
    <lineage>
        <taxon>Eukaryota</taxon>
        <taxon>Fungi</taxon>
        <taxon>Dikarya</taxon>
        <taxon>Ascomycota</taxon>
        <taxon>Saccharomycotina</taxon>
        <taxon>Saccharomycetes</taxon>
        <taxon>Saccharomycodales</taxon>
        <taxon>Saccharomycodaceae</taxon>
        <taxon>Hanseniaspora</taxon>
    </lineage>
</organism>
<dbReference type="OrthoDB" id="5978656at2759"/>
<accession>A0A1B7TAW7</accession>
<dbReference type="GO" id="GO:0016740">
    <property type="term" value="F:transferase activity"/>
    <property type="evidence" value="ECO:0007669"/>
    <property type="project" value="UniProtKB-KW"/>
</dbReference>
<feature type="domain" description="Aminotransferase class V" evidence="2">
    <location>
        <begin position="58"/>
        <end position="323"/>
    </location>
</feature>
<keyword evidence="1" id="KW-0663">Pyridoxal phosphate</keyword>
<evidence type="ECO:0000256" key="1">
    <source>
        <dbReference type="ARBA" id="ARBA00022898"/>
    </source>
</evidence>
<dbReference type="InterPro" id="IPR000192">
    <property type="entry name" value="Aminotrans_V_dom"/>
</dbReference>
<gene>
    <name evidence="3" type="ORF">HANVADRAFT_53626</name>
</gene>
<dbReference type="AlphaFoldDB" id="A0A1B7TAW7"/>
<keyword evidence="4" id="KW-1185">Reference proteome</keyword>
<comment type="caution">
    <text evidence="3">The sequence shown here is derived from an EMBL/GenBank/DDBJ whole genome shotgun (WGS) entry which is preliminary data.</text>
</comment>
<dbReference type="InterPro" id="IPR015421">
    <property type="entry name" value="PyrdxlP-dep_Trfase_major"/>
</dbReference>
<evidence type="ECO:0000259" key="2">
    <source>
        <dbReference type="Pfam" id="PF00266"/>
    </source>
</evidence>
<dbReference type="PANTHER" id="PTHR43092:SF2">
    <property type="entry name" value="HERCYNYLCYSTEINE SULFOXIDE LYASE"/>
    <property type="match status" value="1"/>
</dbReference>
<dbReference type="EMBL" id="LXPE01000040">
    <property type="protein sequence ID" value="OBA25835.1"/>
    <property type="molecule type" value="Genomic_DNA"/>
</dbReference>
<dbReference type="Pfam" id="PF00266">
    <property type="entry name" value="Aminotran_5"/>
    <property type="match status" value="1"/>
</dbReference>
<dbReference type="InterPro" id="IPR015424">
    <property type="entry name" value="PyrdxlP-dep_Trfase"/>
</dbReference>
<sequence>MSEEFGHAFKEKYFSYLDPTANVINHGSYGTTPTMVIDAQLKSVKEHELYPDRFEYKDAPKEYKRQAKLVADYLGLNWENLALVQNATSGINVFLRSLPFDWENDLVILPNTTYGACTNTVKFLHESYGLKYKFVDLVFPLEPSQILNKFEQVFKQEVPKYKGKIFCLFDCISSMPGVTMPYEDLIILCKKYNIKQIIDGAHAPGQVDLQFLDTLKPDFFTGNLHKWVSVPKSCAIIYVQKEWHSLIHTQPISWTFNLSYDDIEEGKSLLVERFSAVGTINYSSYFGIETAIYFRRDICGGEDRIRSYQKDLSLKAFNAMNQIFSVTGNTGDKYDHYEPRLLENKAGTLTPVGMFSISYPINLTKYSRVYNNLINSPAVYLFKIRGLLEASTIHKYKNYTPLVLHGDILYFRLSVQVFNELSDFITAANINKILLEDVFTREEDRLANSTNPSKL</sequence>
<protein>
    <submittedName>
        <fullName evidence="3">PLP-dependent transferase</fullName>
    </submittedName>
</protein>
<dbReference type="Gene3D" id="3.40.640.10">
    <property type="entry name" value="Type I PLP-dependent aspartate aminotransferase-like (Major domain)"/>
    <property type="match status" value="1"/>
</dbReference>
<keyword evidence="3" id="KW-0808">Transferase</keyword>
<dbReference type="PANTHER" id="PTHR43092">
    <property type="entry name" value="L-CYSTEINE DESULFHYDRASE"/>
    <property type="match status" value="1"/>
</dbReference>
<dbReference type="InterPro" id="IPR015422">
    <property type="entry name" value="PyrdxlP-dep_Trfase_small"/>
</dbReference>
<evidence type="ECO:0000313" key="3">
    <source>
        <dbReference type="EMBL" id="OBA25835.1"/>
    </source>
</evidence>
<name>A0A1B7TAW7_9ASCO</name>
<dbReference type="Gene3D" id="3.90.1150.10">
    <property type="entry name" value="Aspartate Aminotransferase, domain 1"/>
    <property type="match status" value="1"/>
</dbReference>
<evidence type="ECO:0000313" key="4">
    <source>
        <dbReference type="Proteomes" id="UP000092321"/>
    </source>
</evidence>
<reference evidence="4" key="1">
    <citation type="journal article" date="2016" name="Proc. Natl. Acad. Sci. U.S.A.">
        <title>Comparative genomics of biotechnologically important yeasts.</title>
        <authorList>
            <person name="Riley R."/>
            <person name="Haridas S."/>
            <person name="Wolfe K.H."/>
            <person name="Lopes M.R."/>
            <person name="Hittinger C.T."/>
            <person name="Goeker M."/>
            <person name="Salamov A.A."/>
            <person name="Wisecaver J.H."/>
            <person name="Long T.M."/>
            <person name="Calvey C.H."/>
            <person name="Aerts A.L."/>
            <person name="Barry K.W."/>
            <person name="Choi C."/>
            <person name="Clum A."/>
            <person name="Coughlan A.Y."/>
            <person name="Deshpande S."/>
            <person name="Douglass A.P."/>
            <person name="Hanson S.J."/>
            <person name="Klenk H.-P."/>
            <person name="LaButti K.M."/>
            <person name="Lapidus A."/>
            <person name="Lindquist E.A."/>
            <person name="Lipzen A.M."/>
            <person name="Meier-Kolthoff J.P."/>
            <person name="Ohm R.A."/>
            <person name="Otillar R.P."/>
            <person name="Pangilinan J.L."/>
            <person name="Peng Y."/>
            <person name="Rokas A."/>
            <person name="Rosa C.A."/>
            <person name="Scheuner C."/>
            <person name="Sibirny A.A."/>
            <person name="Slot J.C."/>
            <person name="Stielow J.B."/>
            <person name="Sun H."/>
            <person name="Kurtzman C.P."/>
            <person name="Blackwell M."/>
            <person name="Grigoriev I.V."/>
            <person name="Jeffries T.W."/>
        </authorList>
    </citation>
    <scope>NUCLEOTIDE SEQUENCE [LARGE SCALE GENOMIC DNA]</scope>
    <source>
        <strain evidence="4">NRRL Y-1626</strain>
    </source>
</reference>
<dbReference type="Proteomes" id="UP000092321">
    <property type="component" value="Unassembled WGS sequence"/>
</dbReference>